<dbReference type="SFLD" id="SFLDG01150">
    <property type="entry name" value="Main.1:_Beta-like"/>
    <property type="match status" value="1"/>
</dbReference>
<gene>
    <name evidence="6" type="ORF">H010_22561</name>
</gene>
<feature type="domain" description="GST N-terminal" evidence="4">
    <location>
        <begin position="1"/>
        <end position="81"/>
    </location>
</feature>
<keyword evidence="2 6" id="KW-0808">Transferase</keyword>
<dbReference type="EMBL" id="AOGK01000030">
    <property type="protein sequence ID" value="MDG5978054.1"/>
    <property type="molecule type" value="Genomic_DNA"/>
</dbReference>
<name>A0A9X4NXG1_9BURK</name>
<evidence type="ECO:0000259" key="5">
    <source>
        <dbReference type="PROSITE" id="PS50405"/>
    </source>
</evidence>
<evidence type="ECO:0000256" key="3">
    <source>
        <dbReference type="ARBA" id="ARBA00047960"/>
    </source>
</evidence>
<dbReference type="GO" id="GO:0005737">
    <property type="term" value="C:cytoplasm"/>
    <property type="evidence" value="ECO:0007669"/>
    <property type="project" value="UniProtKB-ARBA"/>
</dbReference>
<evidence type="ECO:0000256" key="2">
    <source>
        <dbReference type="ARBA" id="ARBA00022679"/>
    </source>
</evidence>
<dbReference type="Gene3D" id="1.20.1050.10">
    <property type="match status" value="1"/>
</dbReference>
<reference evidence="6" key="1">
    <citation type="submission" date="2013-01" db="EMBL/GenBank/DDBJ databases">
        <title>Genome draft of Hydrogenophaga taeniospiralis 2K1.</title>
        <authorList>
            <person name="Gomila M."/>
            <person name="Lalucat J."/>
        </authorList>
    </citation>
    <scope>NUCLEOTIDE SEQUENCE</scope>
    <source>
        <strain evidence="6">CCUG 15921</strain>
    </source>
</reference>
<dbReference type="GO" id="GO:0004364">
    <property type="term" value="F:glutathione transferase activity"/>
    <property type="evidence" value="ECO:0007669"/>
    <property type="project" value="UniProtKB-EC"/>
</dbReference>
<dbReference type="PROSITE" id="PS50405">
    <property type="entry name" value="GST_CTER"/>
    <property type="match status" value="1"/>
</dbReference>
<dbReference type="SFLD" id="SFLDG00358">
    <property type="entry name" value="Main_(cytGST)"/>
    <property type="match status" value="1"/>
</dbReference>
<evidence type="ECO:0000256" key="1">
    <source>
        <dbReference type="ARBA" id="ARBA00012452"/>
    </source>
</evidence>
<dbReference type="FunFam" id="3.40.30.10:FF:000156">
    <property type="entry name" value="Glutathione S-transferase 1"/>
    <property type="match status" value="1"/>
</dbReference>
<dbReference type="AlphaFoldDB" id="A0A9X4NXG1"/>
<dbReference type="EC" id="2.5.1.18" evidence="1"/>
<keyword evidence="7" id="KW-1185">Reference proteome</keyword>
<organism evidence="6 7">
    <name type="scientific">Hydrogenophaga taeniospiralis CCUG 15921</name>
    <dbReference type="NCBI Taxonomy" id="1281780"/>
    <lineage>
        <taxon>Bacteria</taxon>
        <taxon>Pseudomonadati</taxon>
        <taxon>Pseudomonadota</taxon>
        <taxon>Betaproteobacteria</taxon>
        <taxon>Burkholderiales</taxon>
        <taxon>Comamonadaceae</taxon>
        <taxon>Hydrogenophaga</taxon>
    </lineage>
</organism>
<dbReference type="Gene3D" id="3.40.30.10">
    <property type="entry name" value="Glutaredoxin"/>
    <property type="match status" value="1"/>
</dbReference>
<feature type="domain" description="GST C-terminal" evidence="5">
    <location>
        <begin position="87"/>
        <end position="221"/>
    </location>
</feature>
<dbReference type="InterPro" id="IPR004045">
    <property type="entry name" value="Glutathione_S-Trfase_N"/>
</dbReference>
<dbReference type="SUPFAM" id="SSF52833">
    <property type="entry name" value="Thioredoxin-like"/>
    <property type="match status" value="1"/>
</dbReference>
<comment type="caution">
    <text evidence="6">The sequence shown here is derived from an EMBL/GenBank/DDBJ whole genome shotgun (WGS) entry which is preliminary data.</text>
</comment>
<evidence type="ECO:0000313" key="7">
    <source>
        <dbReference type="Proteomes" id="UP001152876"/>
    </source>
</evidence>
<dbReference type="OrthoDB" id="9810080at2"/>
<dbReference type="PANTHER" id="PTHR44051:SF9">
    <property type="entry name" value="GLUTATHIONE S-TRANSFERASE 1"/>
    <property type="match status" value="1"/>
</dbReference>
<dbReference type="RefSeq" id="WP_068174972.1">
    <property type="nucleotide sequence ID" value="NZ_AOGK01000030.1"/>
</dbReference>
<dbReference type="InterPro" id="IPR036282">
    <property type="entry name" value="Glutathione-S-Trfase_C_sf"/>
</dbReference>
<proteinExistence type="predicted"/>
<dbReference type="CDD" id="cd03046">
    <property type="entry name" value="GST_N_GTT1_like"/>
    <property type="match status" value="1"/>
</dbReference>
<evidence type="ECO:0000313" key="6">
    <source>
        <dbReference type="EMBL" id="MDG5978054.1"/>
    </source>
</evidence>
<dbReference type="Proteomes" id="UP001152876">
    <property type="component" value="Unassembled WGS sequence"/>
</dbReference>
<dbReference type="SUPFAM" id="SSF47616">
    <property type="entry name" value="GST C-terminal domain-like"/>
    <property type="match status" value="1"/>
</dbReference>
<dbReference type="InterPro" id="IPR010987">
    <property type="entry name" value="Glutathione-S-Trfase_C-like"/>
</dbReference>
<protein>
    <recommendedName>
        <fullName evidence="1">glutathione transferase</fullName>
        <ecNumber evidence="1">2.5.1.18</ecNumber>
    </recommendedName>
</protein>
<accession>A0A9X4NXG1</accession>
<comment type="catalytic activity">
    <reaction evidence="3">
        <text>RX + glutathione = an S-substituted glutathione + a halide anion + H(+)</text>
        <dbReference type="Rhea" id="RHEA:16437"/>
        <dbReference type="ChEBI" id="CHEBI:15378"/>
        <dbReference type="ChEBI" id="CHEBI:16042"/>
        <dbReference type="ChEBI" id="CHEBI:17792"/>
        <dbReference type="ChEBI" id="CHEBI:57925"/>
        <dbReference type="ChEBI" id="CHEBI:90779"/>
        <dbReference type="EC" id="2.5.1.18"/>
    </reaction>
</comment>
<dbReference type="PROSITE" id="PS50404">
    <property type="entry name" value="GST_NTER"/>
    <property type="match status" value="1"/>
</dbReference>
<dbReference type="InterPro" id="IPR040079">
    <property type="entry name" value="Glutathione_S-Trfase"/>
</dbReference>
<sequence>MLTVHHLNNSRSQRVLWLLEELGVPYEIQRYERDPETMLAPPSLRKVHPLGKSPVVTDGRATLAESGAIIEYLVETYGEGRLAPEAGTPAFQRYRYWLHYAEGSLMPPLLLKLVFDQVERAPLLVRPVAKAISATVKRRFITPNLTQHLDFLEAELASSPWFAGRSFSAADVQMSFPVEAAAARAGLDQSRPKLMDWLGRIHARPAYQRAIEQGGPFELMA</sequence>
<dbReference type="SFLD" id="SFLDS00019">
    <property type="entry name" value="Glutathione_Transferase_(cytos"/>
    <property type="match status" value="1"/>
</dbReference>
<evidence type="ECO:0000259" key="4">
    <source>
        <dbReference type="PROSITE" id="PS50404"/>
    </source>
</evidence>
<dbReference type="CDD" id="cd03189">
    <property type="entry name" value="GST_C_GTT1_like"/>
    <property type="match status" value="1"/>
</dbReference>
<dbReference type="Pfam" id="PF13410">
    <property type="entry name" value="GST_C_2"/>
    <property type="match status" value="1"/>
</dbReference>
<dbReference type="Pfam" id="PF13409">
    <property type="entry name" value="GST_N_2"/>
    <property type="match status" value="1"/>
</dbReference>
<dbReference type="PANTHER" id="PTHR44051">
    <property type="entry name" value="GLUTATHIONE S-TRANSFERASE-RELATED"/>
    <property type="match status" value="1"/>
</dbReference>
<dbReference type="GO" id="GO:0004601">
    <property type="term" value="F:peroxidase activity"/>
    <property type="evidence" value="ECO:0007669"/>
    <property type="project" value="UniProtKB-ARBA"/>
</dbReference>
<dbReference type="InterPro" id="IPR036249">
    <property type="entry name" value="Thioredoxin-like_sf"/>
</dbReference>